<comment type="caution">
    <text evidence="10">The sequence shown here is derived from an EMBL/GenBank/DDBJ whole genome shotgun (WGS) entry which is preliminary data.</text>
</comment>
<comment type="catalytic activity">
    <reaction evidence="8">
        <text>L-seryl-[protein] + UTP = O-(5'-uridylyl)-L-seryl-[protein] + diphosphate</text>
        <dbReference type="Rhea" id="RHEA:64604"/>
        <dbReference type="Rhea" id="RHEA-COMP:9863"/>
        <dbReference type="Rhea" id="RHEA-COMP:16635"/>
        <dbReference type="ChEBI" id="CHEBI:29999"/>
        <dbReference type="ChEBI" id="CHEBI:33019"/>
        <dbReference type="ChEBI" id="CHEBI:46398"/>
        <dbReference type="ChEBI" id="CHEBI:156051"/>
    </reaction>
</comment>
<protein>
    <recommendedName>
        <fullName evidence="8">Protein nucleotidyltransferase YdiU</fullName>
        <ecNumber evidence="8">2.7.7.-</ecNumber>
    </recommendedName>
    <alternativeName>
        <fullName evidence="8">Protein adenylyltransferase YdiU</fullName>
        <ecNumber evidence="8">2.7.7.108</ecNumber>
    </alternativeName>
    <alternativeName>
        <fullName evidence="8">Protein uridylyltransferase YdiU</fullName>
        <ecNumber evidence="8">2.7.7.-</ecNumber>
    </alternativeName>
</protein>
<evidence type="ECO:0000256" key="5">
    <source>
        <dbReference type="ARBA" id="ARBA00022741"/>
    </source>
</evidence>
<dbReference type="HAMAP" id="MF_00692">
    <property type="entry name" value="SelO"/>
    <property type="match status" value="1"/>
</dbReference>
<comment type="catalytic activity">
    <reaction evidence="8">
        <text>L-tyrosyl-[protein] + ATP = O-(5'-adenylyl)-L-tyrosyl-[protein] + diphosphate</text>
        <dbReference type="Rhea" id="RHEA:54288"/>
        <dbReference type="Rhea" id="RHEA-COMP:10136"/>
        <dbReference type="Rhea" id="RHEA-COMP:13846"/>
        <dbReference type="ChEBI" id="CHEBI:30616"/>
        <dbReference type="ChEBI" id="CHEBI:33019"/>
        <dbReference type="ChEBI" id="CHEBI:46858"/>
        <dbReference type="ChEBI" id="CHEBI:83624"/>
        <dbReference type="EC" id="2.7.7.108"/>
    </reaction>
</comment>
<dbReference type="EC" id="2.7.7.-" evidence="8"/>
<comment type="catalytic activity">
    <reaction evidence="8">
        <text>L-seryl-[protein] + ATP = 3-O-(5'-adenylyl)-L-seryl-[protein] + diphosphate</text>
        <dbReference type="Rhea" id="RHEA:58120"/>
        <dbReference type="Rhea" id="RHEA-COMP:9863"/>
        <dbReference type="Rhea" id="RHEA-COMP:15073"/>
        <dbReference type="ChEBI" id="CHEBI:29999"/>
        <dbReference type="ChEBI" id="CHEBI:30616"/>
        <dbReference type="ChEBI" id="CHEBI:33019"/>
        <dbReference type="ChEBI" id="CHEBI:142516"/>
        <dbReference type="EC" id="2.7.7.108"/>
    </reaction>
</comment>
<feature type="binding site" evidence="8">
    <location>
        <position position="125"/>
    </location>
    <ligand>
        <name>ATP</name>
        <dbReference type="ChEBI" id="CHEBI:30616"/>
    </ligand>
</feature>
<dbReference type="Proteomes" id="UP000295830">
    <property type="component" value="Unassembled WGS sequence"/>
</dbReference>
<feature type="binding site" evidence="8">
    <location>
        <position position="92"/>
    </location>
    <ligand>
        <name>ATP</name>
        <dbReference type="ChEBI" id="CHEBI:30616"/>
    </ligand>
</feature>
<dbReference type="GO" id="GO:0000287">
    <property type="term" value="F:magnesium ion binding"/>
    <property type="evidence" value="ECO:0007669"/>
    <property type="project" value="UniProtKB-UniRule"/>
</dbReference>
<evidence type="ECO:0000256" key="4">
    <source>
        <dbReference type="ARBA" id="ARBA00022723"/>
    </source>
</evidence>
<evidence type="ECO:0000256" key="3">
    <source>
        <dbReference type="ARBA" id="ARBA00022695"/>
    </source>
</evidence>
<proteinExistence type="inferred from homology"/>
<keyword evidence="8" id="KW-0464">Manganese</keyword>
<dbReference type="InterPro" id="IPR003846">
    <property type="entry name" value="SelO"/>
</dbReference>
<evidence type="ECO:0000313" key="11">
    <source>
        <dbReference type="Proteomes" id="UP000295830"/>
    </source>
</evidence>
<keyword evidence="5 8" id="KW-0547">Nucleotide-binding</keyword>
<dbReference type="OrthoDB" id="9776281at2"/>
<evidence type="ECO:0000313" key="10">
    <source>
        <dbReference type="EMBL" id="TDT41491.1"/>
    </source>
</evidence>
<dbReference type="RefSeq" id="WP_133735857.1">
    <property type="nucleotide sequence ID" value="NZ_SOAX01000003.1"/>
</dbReference>
<comment type="cofactor">
    <cofactor evidence="8">
        <name>Mg(2+)</name>
        <dbReference type="ChEBI" id="CHEBI:18420"/>
    </cofactor>
    <cofactor evidence="8">
        <name>Mn(2+)</name>
        <dbReference type="ChEBI" id="CHEBI:29035"/>
    </cofactor>
</comment>
<keyword evidence="3 8" id="KW-0548">Nucleotidyltransferase</keyword>
<keyword evidence="6 8" id="KW-0067">ATP-binding</keyword>
<dbReference type="EMBL" id="SOAX01000003">
    <property type="protein sequence ID" value="TDT41491.1"/>
    <property type="molecule type" value="Genomic_DNA"/>
</dbReference>
<feature type="region of interest" description="Disordered" evidence="9">
    <location>
        <begin position="468"/>
        <end position="492"/>
    </location>
</feature>
<evidence type="ECO:0000256" key="2">
    <source>
        <dbReference type="ARBA" id="ARBA00022679"/>
    </source>
</evidence>
<feature type="binding site" evidence="8">
    <location>
        <position position="261"/>
    </location>
    <ligand>
        <name>ATP</name>
        <dbReference type="ChEBI" id="CHEBI:30616"/>
    </ligand>
</feature>
<feature type="binding site" evidence="8">
    <location>
        <position position="112"/>
    </location>
    <ligand>
        <name>ATP</name>
        <dbReference type="ChEBI" id="CHEBI:30616"/>
    </ligand>
</feature>
<name>A0A4R7JT55_9GAMM</name>
<feature type="active site" description="Proton acceptor" evidence="8">
    <location>
        <position position="251"/>
    </location>
</feature>
<comment type="catalytic activity">
    <reaction evidence="8">
        <text>L-threonyl-[protein] + ATP = 3-O-(5'-adenylyl)-L-threonyl-[protein] + diphosphate</text>
        <dbReference type="Rhea" id="RHEA:54292"/>
        <dbReference type="Rhea" id="RHEA-COMP:11060"/>
        <dbReference type="Rhea" id="RHEA-COMP:13847"/>
        <dbReference type="ChEBI" id="CHEBI:30013"/>
        <dbReference type="ChEBI" id="CHEBI:30616"/>
        <dbReference type="ChEBI" id="CHEBI:33019"/>
        <dbReference type="ChEBI" id="CHEBI:138113"/>
        <dbReference type="EC" id="2.7.7.108"/>
    </reaction>
</comment>
<keyword evidence="7 8" id="KW-0460">Magnesium</keyword>
<accession>A0A4R7JT55</accession>
<comment type="catalytic activity">
    <reaction evidence="8">
        <text>L-tyrosyl-[protein] + UTP = O-(5'-uridylyl)-L-tyrosyl-[protein] + diphosphate</text>
        <dbReference type="Rhea" id="RHEA:83887"/>
        <dbReference type="Rhea" id="RHEA-COMP:10136"/>
        <dbReference type="Rhea" id="RHEA-COMP:20238"/>
        <dbReference type="ChEBI" id="CHEBI:33019"/>
        <dbReference type="ChEBI" id="CHEBI:46398"/>
        <dbReference type="ChEBI" id="CHEBI:46858"/>
        <dbReference type="ChEBI" id="CHEBI:90602"/>
    </reaction>
</comment>
<comment type="function">
    <text evidence="8">Nucleotidyltransferase involved in the post-translational modification of proteins. It can catalyze the addition of adenosine monophosphate (AMP) or uridine monophosphate (UMP) to a protein, resulting in modifications known as AMPylation and UMPylation.</text>
</comment>
<feature type="binding site" evidence="8">
    <location>
        <position position="124"/>
    </location>
    <ligand>
        <name>ATP</name>
        <dbReference type="ChEBI" id="CHEBI:30616"/>
    </ligand>
</feature>
<keyword evidence="4 8" id="KW-0479">Metal-binding</keyword>
<evidence type="ECO:0000256" key="9">
    <source>
        <dbReference type="SAM" id="MobiDB-lite"/>
    </source>
</evidence>
<sequence length="492" mass="55032">MPLPPFPFDNSYARLPDDFFEHSRPTPVSTPELIHFNVPLAEELGIDTSDADEAELAAVFSGNRVPEGAEPIALAYAGHQFGNFVPQLGDGRAILLGEVIDQDHKRRDIQLKGAGRTPFSRGGDGRAPLGPVVREYLLSEAMHALGVPTSRALAAVGTGESVLRNRPEPGAILTRVAASHIRVGTFQFFAVRQKTDSVQQLADYAISRHYPAVMFTDTPYLELLRAVVHKQAELIAQWMSIGFIHGVMNTDNVAISGETLDYGPCAFMDTYHPDTVFSSIDMMGRYAYGNQPDITYWNLARFAESLLPLIDEDKPRAVEKAKEVLAEFSSHYEAEWLRLMGAKIGLESPAESDRELIQDLLALMAANELDFTRFFRELSHLAAHPDNDTRITTMLRTQEDWNSWHPRWLARLEQESDSPGKRSDRMLRTNPAIIPRNHLVERVIQQMEGGNHSLFHELLDQLRDPFATALDGTPHTQPPSKNEKVQRTFCGT</sequence>
<evidence type="ECO:0000256" key="1">
    <source>
        <dbReference type="ARBA" id="ARBA00009747"/>
    </source>
</evidence>
<evidence type="ECO:0000256" key="7">
    <source>
        <dbReference type="ARBA" id="ARBA00022842"/>
    </source>
</evidence>
<dbReference type="PANTHER" id="PTHR32057:SF14">
    <property type="entry name" value="PROTEIN ADENYLYLTRANSFERASE SELO, MITOCHONDRIAL"/>
    <property type="match status" value="1"/>
</dbReference>
<evidence type="ECO:0000256" key="6">
    <source>
        <dbReference type="ARBA" id="ARBA00022840"/>
    </source>
</evidence>
<keyword evidence="2 8" id="KW-0808">Transferase</keyword>
<feature type="binding site" evidence="8">
    <location>
        <position position="252"/>
    </location>
    <ligand>
        <name>Mg(2+)</name>
        <dbReference type="ChEBI" id="CHEBI:18420"/>
    </ligand>
</feature>
<dbReference type="EC" id="2.7.7.108" evidence="8"/>
<feature type="binding site" evidence="8">
    <location>
        <position position="182"/>
    </location>
    <ligand>
        <name>ATP</name>
        <dbReference type="ChEBI" id="CHEBI:30616"/>
    </ligand>
</feature>
<evidence type="ECO:0000256" key="8">
    <source>
        <dbReference type="HAMAP-Rule" id="MF_00692"/>
    </source>
</evidence>
<reference evidence="10 11" key="1">
    <citation type="submission" date="2019-03" db="EMBL/GenBank/DDBJ databases">
        <title>Genomic Encyclopedia of Type Strains, Phase IV (KMG-IV): sequencing the most valuable type-strain genomes for metagenomic binning, comparative biology and taxonomic classification.</title>
        <authorList>
            <person name="Goeker M."/>
        </authorList>
    </citation>
    <scope>NUCLEOTIDE SEQUENCE [LARGE SCALE GENOMIC DNA]</scope>
    <source>
        <strain evidence="10 11">DSM 15505</strain>
    </source>
</reference>
<keyword evidence="11" id="KW-1185">Reference proteome</keyword>
<feature type="binding site" evidence="8">
    <location>
        <position position="175"/>
    </location>
    <ligand>
        <name>ATP</name>
        <dbReference type="ChEBI" id="CHEBI:30616"/>
    </ligand>
</feature>
<organism evidence="10 11">
    <name type="scientific">Halospina denitrificans</name>
    <dbReference type="NCBI Taxonomy" id="332522"/>
    <lineage>
        <taxon>Bacteria</taxon>
        <taxon>Pseudomonadati</taxon>
        <taxon>Pseudomonadota</taxon>
        <taxon>Gammaproteobacteria</taxon>
        <taxon>Halospina</taxon>
    </lineage>
</organism>
<comment type="similarity">
    <text evidence="1 8">Belongs to the SELO family.</text>
</comment>
<dbReference type="AlphaFoldDB" id="A0A4R7JT55"/>
<feature type="binding site" evidence="8">
    <location>
        <position position="261"/>
    </location>
    <ligand>
        <name>Mg(2+)</name>
        <dbReference type="ChEBI" id="CHEBI:18420"/>
    </ligand>
</feature>
<dbReference type="GO" id="GO:0070733">
    <property type="term" value="F:AMPylase activity"/>
    <property type="evidence" value="ECO:0007669"/>
    <property type="project" value="UniProtKB-EC"/>
</dbReference>
<dbReference type="GO" id="GO:0005524">
    <property type="term" value="F:ATP binding"/>
    <property type="evidence" value="ECO:0007669"/>
    <property type="project" value="UniProtKB-UniRule"/>
</dbReference>
<feature type="binding site" evidence="8">
    <location>
        <position position="91"/>
    </location>
    <ligand>
        <name>ATP</name>
        <dbReference type="ChEBI" id="CHEBI:30616"/>
    </ligand>
</feature>
<dbReference type="PANTHER" id="PTHR32057">
    <property type="entry name" value="PROTEIN ADENYLYLTRANSFERASE SELO, MITOCHONDRIAL"/>
    <property type="match status" value="1"/>
</dbReference>
<dbReference type="GO" id="GO:0030145">
    <property type="term" value="F:manganese ion binding"/>
    <property type="evidence" value="ECO:0007669"/>
    <property type="project" value="UniProtKB-UniRule"/>
</dbReference>
<dbReference type="NCBIfam" id="NF000658">
    <property type="entry name" value="PRK00029.1"/>
    <property type="match status" value="1"/>
</dbReference>
<dbReference type="Pfam" id="PF02696">
    <property type="entry name" value="SelO"/>
    <property type="match status" value="1"/>
</dbReference>
<comment type="catalytic activity">
    <reaction evidence="8">
        <text>L-histidyl-[protein] + UTP = N(tele)-(5'-uridylyl)-L-histidyl-[protein] + diphosphate</text>
        <dbReference type="Rhea" id="RHEA:83891"/>
        <dbReference type="Rhea" id="RHEA-COMP:9745"/>
        <dbReference type="Rhea" id="RHEA-COMP:20239"/>
        <dbReference type="ChEBI" id="CHEBI:29979"/>
        <dbReference type="ChEBI" id="CHEBI:33019"/>
        <dbReference type="ChEBI" id="CHEBI:46398"/>
        <dbReference type="ChEBI" id="CHEBI:233474"/>
    </reaction>
</comment>
<gene>
    <name evidence="8" type="primary">ydiU</name>
    <name evidence="8" type="synonym">selO</name>
    <name evidence="10" type="ORF">DES49_1586</name>
</gene>
<feature type="binding site" evidence="8">
    <location>
        <position position="89"/>
    </location>
    <ligand>
        <name>ATP</name>
        <dbReference type="ChEBI" id="CHEBI:30616"/>
    </ligand>
</feature>